<comment type="caution">
    <text evidence="6">The sequence shown here is derived from an EMBL/GenBank/DDBJ whole genome shotgun (WGS) entry which is preliminary data.</text>
</comment>
<feature type="domain" description="F-box" evidence="5">
    <location>
        <begin position="1"/>
        <end position="45"/>
    </location>
</feature>
<evidence type="ECO:0000259" key="5">
    <source>
        <dbReference type="PROSITE" id="PS50181"/>
    </source>
</evidence>
<accession>A0A8J2NGX3</accession>
<protein>
    <recommendedName>
        <fullName evidence="5">F-box domain-containing protein</fullName>
    </recommendedName>
</protein>
<dbReference type="AlphaFoldDB" id="A0A8J2NGX3"/>
<keyword evidence="2 3" id="KW-0040">ANK repeat</keyword>
<sequence>MAFAELPNEILFQIGEISEIRQLARLSRINRHFYDLYNLRLYQRNALQGDPKSLVHWAARKGVLTTIKLACKYGADLHSTGAPSEDVIWNHAKGEQWRYDERSERMEKTYAAPLHLAVLHKHEHIVKWLLENGARVDVPSVRLCGCSHPNRAPEYLMAPPLHGYTRRYDIPPWYPLHHAISHGANESIVSLLVKHGARYAMKDFRGIISAVLGLVKPAIDTLLNQGDFDPNWRDGDGKTALHLLDEGEAFHHHLKLEQRCDKILATIKGLADQGVPINAKANGETILSIMLSKRNLLCAIELLKAGADASDKLHARRNAPGVIDRIFENMYRCRIDDEKRIGNGQLAKVLMDDQRKALKLAIKRGSDVNRMARVESQLPTRPLYRVLLFSRDVKCVEMMIDAGARIDDAGELLRTFFDGQEGYLCYRYNDDRPMDETDLEPFKKSLKLLLKRGARIDAPSQLHNSALIEVCDRATNVVYDSQYLLVNREAYRYQLQRLEGYYDRAAHAKRDTFFELEFLVKHATIQNVSAEYVKVLMGRNKDEGKVQDLLKQLHSKVLSAIGQDDDENYDKDYDDDEDESEPDPRSCSVCNPIRPS</sequence>
<organism evidence="6 7">
    <name type="scientific">Fusarium equiseti</name>
    <name type="common">Fusarium scirpi</name>
    <dbReference type="NCBI Taxonomy" id="61235"/>
    <lineage>
        <taxon>Eukaryota</taxon>
        <taxon>Fungi</taxon>
        <taxon>Dikarya</taxon>
        <taxon>Ascomycota</taxon>
        <taxon>Pezizomycotina</taxon>
        <taxon>Sordariomycetes</taxon>
        <taxon>Hypocreomycetidae</taxon>
        <taxon>Hypocreales</taxon>
        <taxon>Nectriaceae</taxon>
        <taxon>Fusarium</taxon>
        <taxon>Fusarium incarnatum-equiseti species complex</taxon>
    </lineage>
</organism>
<evidence type="ECO:0000313" key="7">
    <source>
        <dbReference type="Proteomes" id="UP000693738"/>
    </source>
</evidence>
<dbReference type="PROSITE" id="PS50088">
    <property type="entry name" value="ANK_REPEAT"/>
    <property type="match status" value="2"/>
</dbReference>
<evidence type="ECO:0000256" key="2">
    <source>
        <dbReference type="ARBA" id="ARBA00023043"/>
    </source>
</evidence>
<dbReference type="Pfam" id="PF00023">
    <property type="entry name" value="Ank"/>
    <property type="match status" value="1"/>
</dbReference>
<feature type="repeat" description="ANK" evidence="3">
    <location>
        <begin position="109"/>
        <end position="141"/>
    </location>
</feature>
<evidence type="ECO:0000313" key="6">
    <source>
        <dbReference type="EMBL" id="CAG7562117.1"/>
    </source>
</evidence>
<name>A0A8J2NGX3_FUSEQ</name>
<evidence type="ECO:0000256" key="1">
    <source>
        <dbReference type="ARBA" id="ARBA00022737"/>
    </source>
</evidence>
<keyword evidence="1" id="KW-0677">Repeat</keyword>
<gene>
    <name evidence="6" type="ORF">FEQUK3_LOCUS7838</name>
</gene>
<dbReference type="EMBL" id="CAJSTJ010000146">
    <property type="protein sequence ID" value="CAG7562117.1"/>
    <property type="molecule type" value="Genomic_DNA"/>
</dbReference>
<dbReference type="PANTHER" id="PTHR24189:SF50">
    <property type="entry name" value="ANKYRIN REPEAT AND SOCS BOX PROTEIN 2"/>
    <property type="match status" value="1"/>
</dbReference>
<dbReference type="InterPro" id="IPR001810">
    <property type="entry name" value="F-box_dom"/>
</dbReference>
<reference evidence="6" key="1">
    <citation type="submission" date="2021-05" db="EMBL/GenBank/DDBJ databases">
        <authorList>
            <person name="Khan N."/>
        </authorList>
    </citation>
    <scope>NUCLEOTIDE SEQUENCE</scope>
</reference>
<dbReference type="Proteomes" id="UP000693738">
    <property type="component" value="Unassembled WGS sequence"/>
</dbReference>
<proteinExistence type="predicted"/>
<dbReference type="InterPro" id="IPR002110">
    <property type="entry name" value="Ankyrin_rpt"/>
</dbReference>
<feature type="region of interest" description="Disordered" evidence="4">
    <location>
        <begin position="561"/>
        <end position="596"/>
    </location>
</feature>
<feature type="repeat" description="ANK" evidence="3">
    <location>
        <begin position="175"/>
        <end position="204"/>
    </location>
</feature>
<dbReference type="PANTHER" id="PTHR24189">
    <property type="entry name" value="MYOTROPHIN"/>
    <property type="match status" value="1"/>
</dbReference>
<dbReference type="PROSITE" id="PS50297">
    <property type="entry name" value="ANK_REP_REGION"/>
    <property type="match status" value="1"/>
</dbReference>
<feature type="compositionally biased region" description="Acidic residues" evidence="4">
    <location>
        <begin position="563"/>
        <end position="581"/>
    </location>
</feature>
<evidence type="ECO:0000256" key="3">
    <source>
        <dbReference type="PROSITE-ProRule" id="PRU00023"/>
    </source>
</evidence>
<dbReference type="PROSITE" id="PS50181">
    <property type="entry name" value="FBOX"/>
    <property type="match status" value="1"/>
</dbReference>
<dbReference type="InterPro" id="IPR050745">
    <property type="entry name" value="Multifunctional_regulatory"/>
</dbReference>
<dbReference type="SMART" id="SM00248">
    <property type="entry name" value="ANK"/>
    <property type="match status" value="5"/>
</dbReference>
<evidence type="ECO:0000256" key="4">
    <source>
        <dbReference type="SAM" id="MobiDB-lite"/>
    </source>
</evidence>